<dbReference type="EMBL" id="JBHLUD010000002">
    <property type="protein sequence ID" value="MFC0541414.1"/>
    <property type="molecule type" value="Genomic_DNA"/>
</dbReference>
<name>A0ABV6MM97_9PSEU</name>
<evidence type="ECO:0000313" key="1">
    <source>
        <dbReference type="EMBL" id="MFC0541414.1"/>
    </source>
</evidence>
<dbReference type="SUPFAM" id="SSF51905">
    <property type="entry name" value="FAD/NAD(P)-binding domain"/>
    <property type="match status" value="1"/>
</dbReference>
<comment type="caution">
    <text evidence="1">The sequence shown here is derived from an EMBL/GenBank/DDBJ whole genome shotgun (WGS) entry which is preliminary data.</text>
</comment>
<dbReference type="InterPro" id="IPR036188">
    <property type="entry name" value="FAD/NAD-bd_sf"/>
</dbReference>
<dbReference type="PANTHER" id="PTHR43422">
    <property type="entry name" value="THIAMINE THIAZOLE SYNTHASE"/>
    <property type="match status" value="1"/>
</dbReference>
<evidence type="ECO:0000313" key="2">
    <source>
        <dbReference type="Proteomes" id="UP001589810"/>
    </source>
</evidence>
<dbReference type="PRINTS" id="PR00420">
    <property type="entry name" value="RNGMNOXGNASE"/>
</dbReference>
<reference evidence="1 2" key="1">
    <citation type="submission" date="2024-09" db="EMBL/GenBank/DDBJ databases">
        <authorList>
            <person name="Sun Q."/>
            <person name="Mori K."/>
        </authorList>
    </citation>
    <scope>NUCLEOTIDE SEQUENCE [LARGE SCALE GENOMIC DNA]</scope>
    <source>
        <strain evidence="1 2">TBRC 1432</strain>
    </source>
</reference>
<dbReference type="Proteomes" id="UP001589810">
    <property type="component" value="Unassembled WGS sequence"/>
</dbReference>
<proteinExistence type="predicted"/>
<sequence length="467" mass="51463">MSTSTAAVFARLSDPRPPTDTPVLFARAVVLGGSVAGLTAARVLADHADEVIIVERDDPGTSTAPRPGVPQGSQVHALLPSGLIQLERWFPGFTDAAVAAGGRRLLPTGLRRYIDDFPRASDAQETMLSASRPFIEARIRHHVLALPNVKAIVGRATGVEFTGDAATGVRVEADGAETVERADFVVDAMGRSSRLGDWLEKAGWQRPPMQRMTVDLNYASAVFRRTDEPDYTFVLNGYTPQVSSTNAGASVSQIEGDRWLVLVAGYADHRPGQTIDDLIRVCRDDLTPEYTHAVSGDVVEDVRTYRHPDSRRRDYVRLKRLPARLIAVGDAVASFNPIYGQGMAAGILHASCLSDFLRSRPDLTRPARGFFARQKVFVDAAWSLSTAADLQLPHVTGPYPRFYRIRQWLSNQVAMATAHDHDLNRLFDEVTFLLRHPRALTRPSVRIRAILLNRRAGTRAGRWFGRS</sequence>
<dbReference type="PANTHER" id="PTHR43422:SF3">
    <property type="entry name" value="THIAMINE THIAZOLE SYNTHASE"/>
    <property type="match status" value="1"/>
</dbReference>
<organism evidence="1 2">
    <name type="scientific">Kutzneria chonburiensis</name>
    <dbReference type="NCBI Taxonomy" id="1483604"/>
    <lineage>
        <taxon>Bacteria</taxon>
        <taxon>Bacillati</taxon>
        <taxon>Actinomycetota</taxon>
        <taxon>Actinomycetes</taxon>
        <taxon>Pseudonocardiales</taxon>
        <taxon>Pseudonocardiaceae</taxon>
        <taxon>Kutzneria</taxon>
    </lineage>
</organism>
<dbReference type="RefSeq" id="WP_273942579.1">
    <property type="nucleotide sequence ID" value="NZ_CP097263.1"/>
</dbReference>
<protein>
    <submittedName>
        <fullName evidence="1">FAD-dependent oxidoreductase</fullName>
    </submittedName>
</protein>
<dbReference type="Gene3D" id="3.50.50.60">
    <property type="entry name" value="FAD/NAD(P)-binding domain"/>
    <property type="match status" value="1"/>
</dbReference>
<keyword evidence="2" id="KW-1185">Reference proteome</keyword>
<gene>
    <name evidence="1" type="ORF">ACFFH7_07960</name>
</gene>
<accession>A0ABV6MM97</accession>